<dbReference type="Proteomes" id="UP000238701">
    <property type="component" value="Unassembled WGS sequence"/>
</dbReference>
<accession>A0A2U3KSB7</accession>
<evidence type="ECO:0000313" key="1">
    <source>
        <dbReference type="EMBL" id="SPF42439.1"/>
    </source>
</evidence>
<reference evidence="2" key="1">
    <citation type="submission" date="2018-02" db="EMBL/GenBank/DDBJ databases">
        <authorList>
            <person name="Hausmann B."/>
        </authorList>
    </citation>
    <scope>NUCLEOTIDE SEQUENCE [LARGE SCALE GENOMIC DNA]</scope>
    <source>
        <strain evidence="2">Peat soil MAG SbA1</strain>
    </source>
</reference>
<dbReference type="OrthoDB" id="126844at2"/>
<name>A0A2U3KSB7_9BACT</name>
<protein>
    <submittedName>
        <fullName evidence="1">Uncharacterized protein</fullName>
    </submittedName>
</protein>
<sequence length="149" mass="15978">MAKGLIPSLALCGTFFAQEAPQADGGSPPPGASLRTERVARALLPDTPYQHRFWDKENLTLFATTAALNTADFVVTRSILQNGGRELDPAARLFGRSTAGLAVNFAGETVRVIGISYFFHKTGHHKLERIASMINIGVSAGAVTYDFAQ</sequence>
<proteinExistence type="predicted"/>
<gene>
    <name evidence="1" type="ORF">SBA1_460036</name>
</gene>
<dbReference type="AlphaFoldDB" id="A0A2U3KSB7"/>
<dbReference type="EMBL" id="OMOD01000140">
    <property type="protein sequence ID" value="SPF42439.1"/>
    <property type="molecule type" value="Genomic_DNA"/>
</dbReference>
<evidence type="ECO:0000313" key="2">
    <source>
        <dbReference type="Proteomes" id="UP000238701"/>
    </source>
</evidence>
<organism evidence="1 2">
    <name type="scientific">Candidatus Sulfotelmatobacter kueseliae</name>
    <dbReference type="NCBI Taxonomy" id="2042962"/>
    <lineage>
        <taxon>Bacteria</taxon>
        <taxon>Pseudomonadati</taxon>
        <taxon>Acidobacteriota</taxon>
        <taxon>Terriglobia</taxon>
        <taxon>Terriglobales</taxon>
        <taxon>Candidatus Korobacteraceae</taxon>
        <taxon>Candidatus Sulfotelmatobacter</taxon>
    </lineage>
</organism>